<evidence type="ECO:0000313" key="12">
    <source>
        <dbReference type="Proteomes" id="UP001217089"/>
    </source>
</evidence>
<keyword evidence="4" id="KW-0735">Signal-anchor</keyword>
<protein>
    <recommendedName>
        <fullName evidence="9">Polypeptide N-acetylgalactosaminyltransferase</fullName>
        <ecNumber evidence="9">2.4.1.-</ecNumber>
    </recommendedName>
    <alternativeName>
        <fullName evidence="9">Protein-UDP acetylgalactosaminyltransferase</fullName>
    </alternativeName>
</protein>
<evidence type="ECO:0000259" key="10">
    <source>
        <dbReference type="Pfam" id="PF00535"/>
    </source>
</evidence>
<dbReference type="SUPFAM" id="SSF50370">
    <property type="entry name" value="Ricin B-like lectins"/>
    <property type="match status" value="1"/>
</dbReference>
<keyword evidence="7 9" id="KW-1015">Disulfide bond</keyword>
<dbReference type="PANTHER" id="PTHR11675">
    <property type="entry name" value="N-ACETYLGALACTOSAMINYLTRANSFERASE"/>
    <property type="match status" value="1"/>
</dbReference>
<proteinExistence type="inferred from homology"/>
<evidence type="ECO:0000256" key="8">
    <source>
        <dbReference type="ARBA" id="ARBA00037847"/>
    </source>
</evidence>
<dbReference type="PANTHER" id="PTHR11675:SF131">
    <property type="entry name" value="POLYPEPTIDE N-ACETYLGALACTOSAMINYLTRANSFERASE 9-RELATED"/>
    <property type="match status" value="1"/>
</dbReference>
<keyword evidence="9" id="KW-0430">Lectin</keyword>
<dbReference type="EC" id="2.4.1.-" evidence="9"/>
<gene>
    <name evidence="11" type="ORF">KUTeg_008834</name>
</gene>
<evidence type="ECO:0000256" key="9">
    <source>
        <dbReference type="RuleBase" id="RU361242"/>
    </source>
</evidence>
<comment type="pathway">
    <text evidence="9">Protein modification; protein glycosylation.</text>
</comment>
<feature type="domain" description="Glycosyltransferase 2-like" evidence="10">
    <location>
        <begin position="33"/>
        <end position="172"/>
    </location>
</feature>
<evidence type="ECO:0000313" key="11">
    <source>
        <dbReference type="EMBL" id="KAJ8314273.1"/>
    </source>
</evidence>
<dbReference type="Proteomes" id="UP001217089">
    <property type="component" value="Unassembled WGS sequence"/>
</dbReference>
<dbReference type="InterPro" id="IPR029044">
    <property type="entry name" value="Nucleotide-diphossugar_trans"/>
</dbReference>
<keyword evidence="3" id="KW-0812">Transmembrane</keyword>
<evidence type="ECO:0000256" key="6">
    <source>
        <dbReference type="ARBA" id="ARBA00023136"/>
    </source>
</evidence>
<keyword evidence="12" id="KW-1185">Reference proteome</keyword>
<evidence type="ECO:0000256" key="3">
    <source>
        <dbReference type="ARBA" id="ARBA00022692"/>
    </source>
</evidence>
<keyword evidence="9" id="KW-0328">Glycosyltransferase</keyword>
<evidence type="ECO:0000256" key="1">
    <source>
        <dbReference type="ARBA" id="ARBA00004606"/>
    </source>
</evidence>
<dbReference type="CDD" id="cd02510">
    <property type="entry name" value="pp-GalNAc-T"/>
    <property type="match status" value="1"/>
</dbReference>
<dbReference type="InterPro" id="IPR045885">
    <property type="entry name" value="GalNAc-T"/>
</dbReference>
<evidence type="ECO:0000256" key="5">
    <source>
        <dbReference type="ARBA" id="ARBA00022989"/>
    </source>
</evidence>
<dbReference type="InterPro" id="IPR035992">
    <property type="entry name" value="Ricin_B-like_lectins"/>
</dbReference>
<dbReference type="InterPro" id="IPR001173">
    <property type="entry name" value="Glyco_trans_2-like"/>
</dbReference>
<reference evidence="11 12" key="1">
    <citation type="submission" date="2022-12" db="EMBL/GenBank/DDBJ databases">
        <title>Chromosome-level genome of Tegillarca granosa.</title>
        <authorList>
            <person name="Kim J."/>
        </authorList>
    </citation>
    <scope>NUCLEOTIDE SEQUENCE [LARGE SCALE GENOMIC DNA]</scope>
    <source>
        <strain evidence="11">Teg-2019</strain>
        <tissue evidence="11">Adductor muscle</tissue>
    </source>
</reference>
<organism evidence="11 12">
    <name type="scientific">Tegillarca granosa</name>
    <name type="common">Malaysian cockle</name>
    <name type="synonym">Anadara granosa</name>
    <dbReference type="NCBI Taxonomy" id="220873"/>
    <lineage>
        <taxon>Eukaryota</taxon>
        <taxon>Metazoa</taxon>
        <taxon>Spiralia</taxon>
        <taxon>Lophotrochozoa</taxon>
        <taxon>Mollusca</taxon>
        <taxon>Bivalvia</taxon>
        <taxon>Autobranchia</taxon>
        <taxon>Pteriomorphia</taxon>
        <taxon>Arcoida</taxon>
        <taxon>Arcoidea</taxon>
        <taxon>Arcidae</taxon>
        <taxon>Tegillarca</taxon>
    </lineage>
</organism>
<comment type="caution">
    <text evidence="11">The sequence shown here is derived from an EMBL/GenBank/DDBJ whole genome shotgun (WGS) entry which is preliminary data.</text>
</comment>
<dbReference type="Pfam" id="PF00535">
    <property type="entry name" value="Glycos_transf_2"/>
    <property type="match status" value="1"/>
</dbReference>
<dbReference type="SUPFAM" id="SSF53448">
    <property type="entry name" value="Nucleotide-diphospho-sugar transferases"/>
    <property type="match status" value="1"/>
</dbReference>
<dbReference type="Gene3D" id="3.90.550.10">
    <property type="entry name" value="Spore Coat Polysaccharide Biosynthesis Protein SpsA, Chain A"/>
    <property type="match status" value="1"/>
</dbReference>
<dbReference type="EMBL" id="JARBDR010000342">
    <property type="protein sequence ID" value="KAJ8314273.1"/>
    <property type="molecule type" value="Genomic_DNA"/>
</dbReference>
<keyword evidence="6" id="KW-0472">Membrane</keyword>
<evidence type="ECO:0000256" key="4">
    <source>
        <dbReference type="ARBA" id="ARBA00022968"/>
    </source>
</evidence>
<keyword evidence="9" id="KW-0464">Manganese</keyword>
<comment type="subcellular location">
    <subcellularLocation>
        <location evidence="8">Endomembrane system</location>
        <topology evidence="8">Single-pass membrane protein</topology>
    </subcellularLocation>
    <subcellularLocation>
        <location evidence="9">Golgi apparatus membrane</location>
        <topology evidence="9">Single-pass type II membrane protein</topology>
    </subcellularLocation>
    <subcellularLocation>
        <location evidence="1">Membrane</location>
        <topology evidence="1">Single-pass type II membrane protein</topology>
    </subcellularLocation>
</comment>
<keyword evidence="9" id="KW-0808">Transferase</keyword>
<evidence type="ECO:0000256" key="2">
    <source>
        <dbReference type="ARBA" id="ARBA00005680"/>
    </source>
</evidence>
<name>A0ABQ9FA98_TEGGR</name>
<keyword evidence="5" id="KW-1133">Transmembrane helix</keyword>
<comment type="similarity">
    <text evidence="2 9">Belongs to the glycosyltransferase 2 family. GalNAc-T subfamily.</text>
</comment>
<comment type="cofactor">
    <cofactor evidence="9">
        <name>Mn(2+)</name>
        <dbReference type="ChEBI" id="CHEBI:29035"/>
    </cofactor>
</comment>
<sequence length="389" mass="45158">MKYPENLPDASIVMTFHNEAWSVLLRSVHNHLKSPLEDYMAQFYQVKIVRAAKREGLIRARLLGFAEATGAVVIFLDSHIECTVGWLEPLLARIAISKNIVAAPAIDIINDDTFAHIYQSAKATNIGGFDWSLTFKWQMVGNEERERRGNKDHLPIRSPTMAGGLFAISREFFQYLGTYDDGMEFWGGENLELSFRIWMCGGILETIPCSHVGHIFRKKSPYTWEDEQNVVKRNNLRLAEVWLDDFKFYYYQNINYNVIDFGDVSARKAIRQRLNCKSFNWYLTNIYTNVHIPAESLYSGEIRSRYWLFTKRLEIRHDYGCFDYNGEILQNQLFHVATGLCLELIHNGPSLSMNKCTGNIGQIWYWKNEPPSGPVRLRSETQFYIFLNV</sequence>
<keyword evidence="9" id="KW-0333">Golgi apparatus</keyword>
<evidence type="ECO:0000256" key="7">
    <source>
        <dbReference type="ARBA" id="ARBA00023157"/>
    </source>
</evidence>
<accession>A0ABQ9FA98</accession>